<sequence>MQTVTKFRPETDRRNIESYRKERSFYKAISLIDLDKGQEIASVRFYGPASTVYCVAWLFVDGYADNLTSARGYGKASGGGYHKESAAMSEALQAAGVRLAEPIEGRGDGVMREALQALAAHLGIARPYIHHAHA</sequence>
<accession>A0AAJ4T8W2</accession>
<evidence type="ECO:0000313" key="1">
    <source>
        <dbReference type="EMBL" id="QTG12405.1"/>
    </source>
</evidence>
<dbReference type="EMBL" id="CP049216">
    <property type="protein sequence ID" value="QTG12405.1"/>
    <property type="molecule type" value="Genomic_DNA"/>
</dbReference>
<organism evidence="1 2">
    <name type="scientific">Agrobacterium tumefaciens</name>
    <dbReference type="NCBI Taxonomy" id="358"/>
    <lineage>
        <taxon>Bacteria</taxon>
        <taxon>Pseudomonadati</taxon>
        <taxon>Pseudomonadota</taxon>
        <taxon>Alphaproteobacteria</taxon>
        <taxon>Hyphomicrobiales</taxon>
        <taxon>Rhizobiaceae</taxon>
        <taxon>Rhizobium/Agrobacterium group</taxon>
        <taxon>Agrobacterium</taxon>
        <taxon>Agrobacterium tumefaciens complex</taxon>
    </lineage>
</organism>
<name>A0AAJ4T8W2_AGRTU</name>
<protein>
    <submittedName>
        <fullName evidence="1">Uncharacterized protein</fullName>
    </submittedName>
</protein>
<dbReference type="Proteomes" id="UP000663946">
    <property type="component" value="Chromosome 1"/>
</dbReference>
<proteinExistence type="predicted"/>
<gene>
    <name evidence="1" type="ORF">G6M86_03720</name>
</gene>
<dbReference type="AlphaFoldDB" id="A0AAJ4T8W2"/>
<dbReference type="RefSeq" id="WP_333721877.1">
    <property type="nucleotide sequence ID" value="NZ_CP049216.1"/>
</dbReference>
<reference evidence="1" key="1">
    <citation type="submission" date="2020-02" db="EMBL/GenBank/DDBJ databases">
        <title>Unexpected conservation and global transmission of agrobacterial virulence plasmids.</title>
        <authorList>
            <person name="Weisberg A.J."/>
            <person name="Davis E.W. II"/>
            <person name="Tabima J.R."/>
            <person name="Belcher M.S."/>
            <person name="Miller M."/>
            <person name="Kuo C.-H."/>
            <person name="Loper J.E."/>
            <person name="Grunwald N.J."/>
            <person name="Putnam M.L."/>
            <person name="Chang J.H."/>
        </authorList>
    </citation>
    <scope>NUCLEOTIDE SEQUENCE</scope>
    <source>
        <strain evidence="1">Q15/94</strain>
    </source>
</reference>
<evidence type="ECO:0000313" key="2">
    <source>
        <dbReference type="Proteomes" id="UP000663946"/>
    </source>
</evidence>